<reference evidence="1 2" key="1">
    <citation type="journal article" date="2021" name="ISME J.">
        <title>Genomic evolution of the class Acidithiobacillia: deep-branching Proteobacteria living in extreme acidic conditions.</title>
        <authorList>
            <person name="Moya-Beltran A."/>
            <person name="Beard S."/>
            <person name="Rojas-Villalobos C."/>
            <person name="Issotta F."/>
            <person name="Gallardo Y."/>
            <person name="Ulloa R."/>
            <person name="Giaveno A."/>
            <person name="Degli Esposti M."/>
            <person name="Johnson D.B."/>
            <person name="Quatrini R."/>
        </authorList>
    </citation>
    <scope>NUCLEOTIDE SEQUENCE [LARGE SCALE GENOMIC DNA]</scope>
    <source>
        <strain evidence="1 2">GG1-14</strain>
    </source>
</reference>
<proteinExistence type="predicted"/>
<protein>
    <submittedName>
        <fullName evidence="1">Uncharacterized protein</fullName>
    </submittedName>
</protein>
<keyword evidence="2" id="KW-1185">Reference proteome</keyword>
<dbReference type="Proteomes" id="UP001195965">
    <property type="component" value="Chromosome"/>
</dbReference>
<gene>
    <name evidence="1" type="ORF">HHS34_006595</name>
</gene>
<evidence type="ECO:0000313" key="1">
    <source>
        <dbReference type="EMBL" id="XRI74859.1"/>
    </source>
</evidence>
<evidence type="ECO:0000313" key="2">
    <source>
        <dbReference type="Proteomes" id="UP001195965"/>
    </source>
</evidence>
<accession>A0ACD5HJY0</accession>
<sequence>MLIAKNDAYHKQMDFADAETGDVFWVVEHVPYSGTIKGVQKYTVTEIQSKWVLCLSEAGKKLKIKRSTLQENCYLENDPYFAEIKKTFAISSQVEMVRKLVKDHESRDFDQEVVDAILAWQKRVIMRQEQ</sequence>
<name>A0ACD5HJY0_9PROT</name>
<dbReference type="EMBL" id="CP127526">
    <property type="protein sequence ID" value="XRI74859.1"/>
    <property type="molecule type" value="Genomic_DNA"/>
</dbReference>
<organism evidence="1 2">
    <name type="scientific">Acidithiobacillus montserratensis</name>
    <dbReference type="NCBI Taxonomy" id="2729135"/>
    <lineage>
        <taxon>Bacteria</taxon>
        <taxon>Pseudomonadati</taxon>
        <taxon>Pseudomonadota</taxon>
        <taxon>Acidithiobacillia</taxon>
        <taxon>Acidithiobacillales</taxon>
        <taxon>Acidithiobacillaceae</taxon>
        <taxon>Acidithiobacillus</taxon>
    </lineage>
</organism>